<comment type="caution">
    <text evidence="1">The sequence shown here is derived from an EMBL/GenBank/DDBJ whole genome shotgun (WGS) entry which is preliminary data.</text>
</comment>
<reference evidence="1 2" key="1">
    <citation type="journal article" date="2014" name="Int. J. Syst. Evol. Microbiol.">
        <title>Complete genome sequence of Corynebacterium casei LMG S-19264T (=DSM 44701T), isolated from a smear-ripened cheese.</title>
        <authorList>
            <consortium name="US DOE Joint Genome Institute (JGI-PGF)"/>
            <person name="Walter F."/>
            <person name="Albersmeier A."/>
            <person name="Kalinowski J."/>
            <person name="Ruckert C."/>
        </authorList>
    </citation>
    <scope>NUCLEOTIDE SEQUENCE [LARGE SCALE GENOMIC DNA]</scope>
    <source>
        <strain evidence="1 2">CGMCC 4.7111</strain>
    </source>
</reference>
<dbReference type="AlphaFoldDB" id="A0A917YA89"/>
<protein>
    <submittedName>
        <fullName evidence="1">Uncharacterized protein</fullName>
    </submittedName>
</protein>
<dbReference type="RefSeq" id="WP_189189657.1">
    <property type="nucleotide sequence ID" value="NZ_BMMM01000013.1"/>
</dbReference>
<keyword evidence="2" id="KW-1185">Reference proteome</keyword>
<accession>A0A917YA89</accession>
<dbReference type="EMBL" id="BMMM01000013">
    <property type="protein sequence ID" value="GGN79929.1"/>
    <property type="molecule type" value="Genomic_DNA"/>
</dbReference>
<sequence>MTADTEGDAVFLESIMSLRWTMIWAAARRAVDAVRAGALVVVGADLGEVHQRLPQAVAVDGDRVGSLIMA</sequence>
<evidence type="ECO:0000313" key="2">
    <source>
        <dbReference type="Proteomes" id="UP000600365"/>
    </source>
</evidence>
<name>A0A917YA89_9ACTN</name>
<proteinExistence type="predicted"/>
<evidence type="ECO:0000313" key="1">
    <source>
        <dbReference type="EMBL" id="GGN79929.1"/>
    </source>
</evidence>
<gene>
    <name evidence="1" type="ORF">GCM10011579_064880</name>
</gene>
<organism evidence="1 2">
    <name type="scientific">Streptomyces albiflavescens</name>
    <dbReference type="NCBI Taxonomy" id="1623582"/>
    <lineage>
        <taxon>Bacteria</taxon>
        <taxon>Bacillati</taxon>
        <taxon>Actinomycetota</taxon>
        <taxon>Actinomycetes</taxon>
        <taxon>Kitasatosporales</taxon>
        <taxon>Streptomycetaceae</taxon>
        <taxon>Streptomyces</taxon>
    </lineage>
</organism>
<dbReference type="Proteomes" id="UP000600365">
    <property type="component" value="Unassembled WGS sequence"/>
</dbReference>